<feature type="domain" description="Cytochrome C biogenesis protein transmembrane" evidence="7">
    <location>
        <begin position="5"/>
        <end position="221"/>
    </location>
</feature>
<evidence type="ECO:0000256" key="3">
    <source>
        <dbReference type="ARBA" id="ARBA00022692"/>
    </source>
</evidence>
<proteinExistence type="inferred from homology"/>
<feature type="transmembrane region" description="Helical" evidence="6">
    <location>
        <begin position="167"/>
        <end position="189"/>
    </location>
</feature>
<evidence type="ECO:0000313" key="8">
    <source>
        <dbReference type="EMBL" id="MDN4523339.1"/>
    </source>
</evidence>
<evidence type="ECO:0000256" key="5">
    <source>
        <dbReference type="ARBA" id="ARBA00023136"/>
    </source>
</evidence>
<keyword evidence="9" id="KW-1185">Reference proteome</keyword>
<evidence type="ECO:0000313" key="9">
    <source>
        <dbReference type="Proteomes" id="UP001172721"/>
    </source>
</evidence>
<dbReference type="EMBL" id="JAUHTR010000001">
    <property type="protein sequence ID" value="MDN4523339.1"/>
    <property type="molecule type" value="Genomic_DNA"/>
</dbReference>
<gene>
    <name evidence="8" type="ORF">QYB97_02595</name>
</gene>
<dbReference type="Pfam" id="PF02683">
    <property type="entry name" value="DsbD_TM"/>
    <property type="match status" value="1"/>
</dbReference>
<dbReference type="InterPro" id="IPR051790">
    <property type="entry name" value="Cytochrome_c-biogenesis_DsbD"/>
</dbReference>
<dbReference type="InterPro" id="IPR003834">
    <property type="entry name" value="Cyt_c_assmbl_TM_dom"/>
</dbReference>
<dbReference type="PANTHER" id="PTHR31272">
    <property type="entry name" value="CYTOCHROME C-TYPE BIOGENESIS PROTEIN HI_1454-RELATED"/>
    <property type="match status" value="1"/>
</dbReference>
<feature type="transmembrane region" description="Helical" evidence="6">
    <location>
        <begin position="128"/>
        <end position="155"/>
    </location>
</feature>
<evidence type="ECO:0000256" key="6">
    <source>
        <dbReference type="SAM" id="Phobius"/>
    </source>
</evidence>
<sequence>MKDITLLLAFTGGMISFFSPCIFPLLPAYTAHLTGGTIKDGRVNAGKNVIVIRSVAFIAGFSIIFVAMGASASALGQFFAEYRIVIEKLSGILVVIFGLQMAGYLKLSFLMMERKITYKTQKTNRKNAITSFIMGIAFGAGWTPCVGLALSSILLMASSSDTVYKGMFMLFVYSLGLGVPFLVLSLAVGYSLKVTKRINKWIPRISLASGWILMFMGILLFTGQMQKITSWLTYITTS</sequence>
<feature type="transmembrane region" description="Helical" evidence="6">
    <location>
        <begin position="89"/>
        <end position="107"/>
    </location>
</feature>
<organism evidence="8 9">
    <name type="scientific">Fictibacillus fluitans</name>
    <dbReference type="NCBI Taxonomy" id="3058422"/>
    <lineage>
        <taxon>Bacteria</taxon>
        <taxon>Bacillati</taxon>
        <taxon>Bacillota</taxon>
        <taxon>Bacilli</taxon>
        <taxon>Bacillales</taxon>
        <taxon>Fictibacillaceae</taxon>
        <taxon>Fictibacillus</taxon>
    </lineage>
</organism>
<feature type="transmembrane region" description="Helical" evidence="6">
    <location>
        <begin position="50"/>
        <end position="69"/>
    </location>
</feature>
<evidence type="ECO:0000256" key="2">
    <source>
        <dbReference type="ARBA" id="ARBA00006143"/>
    </source>
</evidence>
<feature type="transmembrane region" description="Helical" evidence="6">
    <location>
        <begin position="201"/>
        <end position="222"/>
    </location>
</feature>
<accession>A0ABT8HRH6</accession>
<evidence type="ECO:0000256" key="1">
    <source>
        <dbReference type="ARBA" id="ARBA00004141"/>
    </source>
</evidence>
<keyword evidence="4 6" id="KW-1133">Transmembrane helix</keyword>
<evidence type="ECO:0000259" key="7">
    <source>
        <dbReference type="Pfam" id="PF02683"/>
    </source>
</evidence>
<name>A0ABT8HRH6_9BACL</name>
<feature type="transmembrane region" description="Helical" evidence="6">
    <location>
        <begin position="6"/>
        <end position="29"/>
    </location>
</feature>
<dbReference type="Proteomes" id="UP001172721">
    <property type="component" value="Unassembled WGS sequence"/>
</dbReference>
<keyword evidence="3 6" id="KW-0812">Transmembrane</keyword>
<evidence type="ECO:0000256" key="4">
    <source>
        <dbReference type="ARBA" id="ARBA00022989"/>
    </source>
</evidence>
<comment type="subcellular location">
    <subcellularLocation>
        <location evidence="1">Membrane</location>
        <topology evidence="1">Multi-pass membrane protein</topology>
    </subcellularLocation>
</comment>
<comment type="similarity">
    <text evidence="2">Belongs to the DsbD family.</text>
</comment>
<comment type="caution">
    <text evidence="8">The sequence shown here is derived from an EMBL/GenBank/DDBJ whole genome shotgun (WGS) entry which is preliminary data.</text>
</comment>
<protein>
    <submittedName>
        <fullName evidence="8">Cytochrome c biogenesis protein CcdA</fullName>
    </submittedName>
</protein>
<reference evidence="8" key="1">
    <citation type="submission" date="2023-07" db="EMBL/GenBank/DDBJ databases">
        <title>Fictibacillus sp. isolated from freshwater pond.</title>
        <authorList>
            <person name="Kirdat K."/>
            <person name="Bhat A."/>
            <person name="Mourya A."/>
            <person name="Yadav A."/>
        </authorList>
    </citation>
    <scope>NUCLEOTIDE SEQUENCE</scope>
    <source>
        <strain evidence="8">NE201</strain>
    </source>
</reference>
<keyword evidence="5 6" id="KW-0472">Membrane</keyword>
<dbReference type="PANTHER" id="PTHR31272:SF4">
    <property type="entry name" value="CYTOCHROME C-TYPE BIOGENESIS PROTEIN HI_1454-RELATED"/>
    <property type="match status" value="1"/>
</dbReference>